<keyword evidence="1" id="KW-0732">Signal</keyword>
<feature type="chain" id="PRO_5042916546" description="Secreted protein" evidence="1">
    <location>
        <begin position="23"/>
        <end position="173"/>
    </location>
</feature>
<name>A0AAQ3T448_PASNO</name>
<gene>
    <name evidence="2" type="ORF">U9M48_015703</name>
</gene>
<dbReference type="EMBL" id="CP144747">
    <property type="protein sequence ID" value="WVZ66494.1"/>
    <property type="molecule type" value="Genomic_DNA"/>
</dbReference>
<keyword evidence="3" id="KW-1185">Reference proteome</keyword>
<protein>
    <recommendedName>
        <fullName evidence="4">Secreted protein</fullName>
    </recommendedName>
</protein>
<proteinExistence type="predicted"/>
<dbReference type="Proteomes" id="UP001341281">
    <property type="component" value="Chromosome 03"/>
</dbReference>
<organism evidence="2 3">
    <name type="scientific">Paspalum notatum var. saurae</name>
    <dbReference type="NCBI Taxonomy" id="547442"/>
    <lineage>
        <taxon>Eukaryota</taxon>
        <taxon>Viridiplantae</taxon>
        <taxon>Streptophyta</taxon>
        <taxon>Embryophyta</taxon>
        <taxon>Tracheophyta</taxon>
        <taxon>Spermatophyta</taxon>
        <taxon>Magnoliopsida</taxon>
        <taxon>Liliopsida</taxon>
        <taxon>Poales</taxon>
        <taxon>Poaceae</taxon>
        <taxon>PACMAD clade</taxon>
        <taxon>Panicoideae</taxon>
        <taxon>Andropogonodae</taxon>
        <taxon>Paspaleae</taxon>
        <taxon>Paspalinae</taxon>
        <taxon>Paspalum</taxon>
    </lineage>
</organism>
<evidence type="ECO:0008006" key="4">
    <source>
        <dbReference type="Google" id="ProtNLM"/>
    </source>
</evidence>
<feature type="signal peptide" evidence="1">
    <location>
        <begin position="1"/>
        <end position="22"/>
    </location>
</feature>
<evidence type="ECO:0000313" key="2">
    <source>
        <dbReference type="EMBL" id="WVZ66494.1"/>
    </source>
</evidence>
<evidence type="ECO:0000256" key="1">
    <source>
        <dbReference type="SAM" id="SignalP"/>
    </source>
</evidence>
<sequence>MRTWRRRSWAVVRLFVASGVRALHCRSPGVRSEAYTQQPASRPPPPLCVPDHAYKRRSPELSIDMRSLSSSSRTGWCATRWRVTTRHAIRRRSLDDAVDRARMRMRTTNAADDSRGVKSAGETELSHLRTCAWRAQLRRPAAGIFSSMDLGGDRARNSQQAAAGLVERTPGGY</sequence>
<reference evidence="2 3" key="1">
    <citation type="submission" date="2024-02" db="EMBL/GenBank/DDBJ databases">
        <title>High-quality chromosome-scale genome assembly of Pensacola bahiagrass (Paspalum notatum Flugge var. saurae).</title>
        <authorList>
            <person name="Vega J.M."/>
            <person name="Podio M."/>
            <person name="Orjuela J."/>
            <person name="Siena L.A."/>
            <person name="Pessino S.C."/>
            <person name="Combes M.C."/>
            <person name="Mariac C."/>
            <person name="Albertini E."/>
            <person name="Pupilli F."/>
            <person name="Ortiz J.P.A."/>
            <person name="Leblanc O."/>
        </authorList>
    </citation>
    <scope>NUCLEOTIDE SEQUENCE [LARGE SCALE GENOMIC DNA]</scope>
    <source>
        <strain evidence="2">R1</strain>
        <tissue evidence="2">Leaf</tissue>
    </source>
</reference>
<accession>A0AAQ3T448</accession>
<evidence type="ECO:0000313" key="3">
    <source>
        <dbReference type="Proteomes" id="UP001341281"/>
    </source>
</evidence>
<dbReference type="AlphaFoldDB" id="A0AAQ3T448"/>